<evidence type="ECO:0000256" key="1">
    <source>
        <dbReference type="ARBA" id="ARBA00006525"/>
    </source>
</evidence>
<dbReference type="AlphaFoldDB" id="A0A841Q3G2"/>
<gene>
    <name evidence="3" type="ORF">HNQ94_001382</name>
</gene>
<reference evidence="3 4" key="1">
    <citation type="submission" date="2020-08" db="EMBL/GenBank/DDBJ databases">
        <title>Genomic Encyclopedia of Type Strains, Phase IV (KMG-IV): sequencing the most valuable type-strain genomes for metagenomic binning, comparative biology and taxonomic classification.</title>
        <authorList>
            <person name="Goeker M."/>
        </authorList>
    </citation>
    <scope>NUCLEOTIDE SEQUENCE [LARGE SCALE GENOMIC DNA]</scope>
    <source>
        <strain evidence="3 4">DSM 19612</strain>
    </source>
</reference>
<dbReference type="Gene3D" id="3.40.50.450">
    <property type="match status" value="1"/>
</dbReference>
<dbReference type="RefSeq" id="WP_246199945.1">
    <property type="nucleotide sequence ID" value="NZ_CADDWK010000003.1"/>
</dbReference>
<evidence type="ECO:0000259" key="2">
    <source>
        <dbReference type="Pfam" id="PF02481"/>
    </source>
</evidence>
<dbReference type="NCBIfam" id="TIGR00732">
    <property type="entry name" value="dprA"/>
    <property type="match status" value="1"/>
</dbReference>
<dbReference type="Pfam" id="PF02481">
    <property type="entry name" value="DNA_processg_A"/>
    <property type="match status" value="1"/>
</dbReference>
<proteinExistence type="inferred from homology"/>
<evidence type="ECO:0000313" key="4">
    <source>
        <dbReference type="Proteomes" id="UP000581688"/>
    </source>
</evidence>
<dbReference type="PANTHER" id="PTHR43022:SF1">
    <property type="entry name" value="PROTEIN SMF"/>
    <property type="match status" value="1"/>
</dbReference>
<dbReference type="InterPro" id="IPR057666">
    <property type="entry name" value="DrpA_SLOG"/>
</dbReference>
<organism evidence="3 4">
    <name type="scientific">Salirhabdus euzebyi</name>
    <dbReference type="NCBI Taxonomy" id="394506"/>
    <lineage>
        <taxon>Bacteria</taxon>
        <taxon>Bacillati</taxon>
        <taxon>Bacillota</taxon>
        <taxon>Bacilli</taxon>
        <taxon>Bacillales</taxon>
        <taxon>Bacillaceae</taxon>
        <taxon>Salirhabdus</taxon>
    </lineage>
</organism>
<dbReference type="SUPFAM" id="SSF102405">
    <property type="entry name" value="MCP/YpsA-like"/>
    <property type="match status" value="1"/>
</dbReference>
<keyword evidence="4" id="KW-1185">Reference proteome</keyword>
<dbReference type="Proteomes" id="UP000581688">
    <property type="component" value="Unassembled WGS sequence"/>
</dbReference>
<dbReference type="GO" id="GO:0009294">
    <property type="term" value="P:DNA-mediated transformation"/>
    <property type="evidence" value="ECO:0007669"/>
    <property type="project" value="InterPro"/>
</dbReference>
<sequence>MSGIHSGQLMHTIEKDMEKYHVITCNHKTYPPLLKRIPDPPILLYGLGNINFLKIEPKISVVGTRNHSNEAERKVEFLLKPLLHKEWLIVSGMAKGIDSIAHRLAINNTSKTIAILGFGFQHIYPKENISLMQELAKNHLLLSEYAPDEAPKPWHFPERNRIISGLTFGSLIVEAKERSGTFITAEQALDQGREVFVVPGSILHPQSKGCHLLIQEGANLVKDANDLLNAWETYKTRSINY</sequence>
<evidence type="ECO:0000313" key="3">
    <source>
        <dbReference type="EMBL" id="MBB6452936.1"/>
    </source>
</evidence>
<feature type="domain" description="Smf/DprA SLOG" evidence="2">
    <location>
        <begin position="22"/>
        <end position="231"/>
    </location>
</feature>
<accession>A0A841Q3G2</accession>
<dbReference type="EMBL" id="JACHGH010000003">
    <property type="protein sequence ID" value="MBB6452936.1"/>
    <property type="molecule type" value="Genomic_DNA"/>
</dbReference>
<protein>
    <submittedName>
        <fullName evidence="3">DNA processing protein</fullName>
    </submittedName>
</protein>
<dbReference type="InterPro" id="IPR003488">
    <property type="entry name" value="DprA"/>
</dbReference>
<dbReference type="PANTHER" id="PTHR43022">
    <property type="entry name" value="PROTEIN SMF"/>
    <property type="match status" value="1"/>
</dbReference>
<comment type="similarity">
    <text evidence="1">Belongs to the DprA/Smf family.</text>
</comment>
<name>A0A841Q3G2_9BACI</name>
<comment type="caution">
    <text evidence="3">The sequence shown here is derived from an EMBL/GenBank/DDBJ whole genome shotgun (WGS) entry which is preliminary data.</text>
</comment>